<dbReference type="SUPFAM" id="SSF53098">
    <property type="entry name" value="Ribonuclease H-like"/>
    <property type="match status" value="1"/>
</dbReference>
<feature type="region of interest" description="Disordered" evidence="1">
    <location>
        <begin position="179"/>
        <end position="198"/>
    </location>
</feature>
<dbReference type="InterPro" id="IPR003165">
    <property type="entry name" value="Piwi"/>
</dbReference>
<gene>
    <name evidence="4" type="primary">AGO3</name>
    <name evidence="4" type="ORF">DIS24_g2630</name>
</gene>
<sequence length="769" mass="87202">MFFDITHQPKSSEEGTNFRIRVLRQPDVKFDNLAKSLQNCECSGTSECSAQDCVHTLNILLRSVLSQSEGWFCVNKNLWLSKEAMSIDAEVKTSQHVKLHDGMTFSIDLVEKKCGSPSDRKLMLTVSPRPTLFVEACNLGVFYADYIDNFQEDAANKVKALRSFIKRLEVTQAYKPSRDDGAPRIIRTPQSPGDLPSNARRRQIVSLGQSATEQKFKLDEAGMAAEEISVSCYFEQYYGYKLRFPNLPVVNVGDSAKKIWIPMELLWVKEQPVFKFPPLQMKDGFKSIHMKCEESIRNFDANLSDKHRKVVKLLNPTLLKDAFGITFKSEAENITAYFVDSPPEGPREKRGHVKEKRIKAPKFADSPQMVRFLALKSGFERHTRKEQEVFEEACKKLLVAFRTEGSLCDEPKAAYDYDTFHSVLRAGDNAESPLKRFSPKSDMLLLIGLDGAKEEQADALARIRCWCDKNNVPTVFFGVQKFQENMKHWERGEKGTNVPEIRQAVGYARALITKAVHRCAGRVPSTQEINLADLEDLKKLLKETMVVGASLVSGQSDPSDDLPSIAAVTTSLGDHFVQYQGRFRLQKSEQKTIVNLSDMLKEMLAEYAQAHGNRLPESILYLRESISKNHFHLIRNDEIRKIADAFNELCTQKPQLVVSNAAPNITFIALSKRAKPRFFPDGDIIARLTAKNLKEGIVVDTMDIQAQTAKGWEFDFHLQSHSNSCDSAKQCGFISNTHYYVLKHENRWSQEEVERIVSLTLPNSGLLWH</sequence>
<dbReference type="Pfam" id="PF02170">
    <property type="entry name" value="PAZ"/>
    <property type="match status" value="1"/>
</dbReference>
<dbReference type="InterPro" id="IPR036085">
    <property type="entry name" value="PAZ_dom_sf"/>
</dbReference>
<dbReference type="Pfam" id="PF02171">
    <property type="entry name" value="Piwi"/>
    <property type="match status" value="1"/>
</dbReference>
<evidence type="ECO:0000313" key="5">
    <source>
        <dbReference type="Proteomes" id="UP001175001"/>
    </source>
</evidence>
<dbReference type="PANTHER" id="PTHR22891">
    <property type="entry name" value="EUKARYOTIC TRANSLATION INITIATION FACTOR 2C"/>
    <property type="match status" value="1"/>
</dbReference>
<dbReference type="EMBL" id="JAUJDW010000008">
    <property type="protein sequence ID" value="KAK0661384.1"/>
    <property type="molecule type" value="Genomic_DNA"/>
</dbReference>
<dbReference type="AlphaFoldDB" id="A0AA40D5V9"/>
<feature type="domain" description="Piwi" evidence="3">
    <location>
        <begin position="609"/>
        <end position="679"/>
    </location>
</feature>
<dbReference type="Gene3D" id="2.170.260.10">
    <property type="entry name" value="paz domain"/>
    <property type="match status" value="1"/>
</dbReference>
<organism evidence="4 5">
    <name type="scientific">Lasiodiplodia hormozganensis</name>
    <dbReference type="NCBI Taxonomy" id="869390"/>
    <lineage>
        <taxon>Eukaryota</taxon>
        <taxon>Fungi</taxon>
        <taxon>Dikarya</taxon>
        <taxon>Ascomycota</taxon>
        <taxon>Pezizomycotina</taxon>
        <taxon>Dothideomycetes</taxon>
        <taxon>Dothideomycetes incertae sedis</taxon>
        <taxon>Botryosphaeriales</taxon>
        <taxon>Botryosphaeriaceae</taxon>
        <taxon>Lasiodiplodia</taxon>
    </lineage>
</organism>
<dbReference type="Gene3D" id="3.30.420.10">
    <property type="entry name" value="Ribonuclease H-like superfamily/Ribonuclease H"/>
    <property type="match status" value="1"/>
</dbReference>
<dbReference type="Proteomes" id="UP001175001">
    <property type="component" value="Unassembled WGS sequence"/>
</dbReference>
<name>A0AA40D5V9_9PEZI</name>
<dbReference type="PROSITE" id="PS50821">
    <property type="entry name" value="PAZ"/>
    <property type="match status" value="1"/>
</dbReference>
<evidence type="ECO:0000313" key="4">
    <source>
        <dbReference type="EMBL" id="KAK0661384.1"/>
    </source>
</evidence>
<dbReference type="SMART" id="SM00950">
    <property type="entry name" value="Piwi"/>
    <property type="match status" value="1"/>
</dbReference>
<comment type="caution">
    <text evidence="4">The sequence shown here is derived from an EMBL/GenBank/DDBJ whole genome shotgun (WGS) entry which is preliminary data.</text>
</comment>
<dbReference type="CDD" id="cd02846">
    <property type="entry name" value="PAZ_argonaute_like"/>
    <property type="match status" value="1"/>
</dbReference>
<protein>
    <submittedName>
        <fullName evidence="4">Protein argonaute 3</fullName>
    </submittedName>
</protein>
<dbReference type="InterPro" id="IPR012337">
    <property type="entry name" value="RNaseH-like_sf"/>
</dbReference>
<evidence type="ECO:0000259" key="2">
    <source>
        <dbReference type="PROSITE" id="PS50821"/>
    </source>
</evidence>
<accession>A0AA40D5V9</accession>
<reference evidence="4" key="1">
    <citation type="submission" date="2023-06" db="EMBL/GenBank/DDBJ databases">
        <title>Multi-omics analyses reveal the molecular pathogenesis toolkit of Lasiodiplodia hormozganensis, a cross-kingdom pathogen.</title>
        <authorList>
            <person name="Felix C."/>
            <person name="Meneses R."/>
            <person name="Goncalves M.F.M."/>
            <person name="Tilleman L."/>
            <person name="Duarte A.S."/>
            <person name="Jorrin-Novo J.V."/>
            <person name="Van De Peer Y."/>
            <person name="Deforce D."/>
            <person name="Van Nieuwerburgh F."/>
            <person name="Esteves A.C."/>
            <person name="Alves A."/>
        </authorList>
    </citation>
    <scope>NUCLEOTIDE SEQUENCE</scope>
    <source>
        <strain evidence="4">CBS 339.90</strain>
    </source>
</reference>
<proteinExistence type="predicted"/>
<dbReference type="InterPro" id="IPR036397">
    <property type="entry name" value="RNaseH_sf"/>
</dbReference>
<dbReference type="GO" id="GO:0003723">
    <property type="term" value="F:RNA binding"/>
    <property type="evidence" value="ECO:0007669"/>
    <property type="project" value="InterPro"/>
</dbReference>
<evidence type="ECO:0000256" key="1">
    <source>
        <dbReference type="SAM" id="MobiDB-lite"/>
    </source>
</evidence>
<evidence type="ECO:0000259" key="3">
    <source>
        <dbReference type="PROSITE" id="PS50822"/>
    </source>
</evidence>
<dbReference type="SUPFAM" id="SSF101690">
    <property type="entry name" value="PAZ domain"/>
    <property type="match status" value="1"/>
</dbReference>
<feature type="domain" description="PAZ" evidence="2">
    <location>
        <begin position="160"/>
        <end position="270"/>
    </location>
</feature>
<dbReference type="PROSITE" id="PS50822">
    <property type="entry name" value="PIWI"/>
    <property type="match status" value="1"/>
</dbReference>
<keyword evidence="5" id="KW-1185">Reference proteome</keyword>
<dbReference type="InterPro" id="IPR003100">
    <property type="entry name" value="PAZ_dom"/>
</dbReference>